<feature type="region of interest" description="Disordered" evidence="1">
    <location>
        <begin position="120"/>
        <end position="147"/>
    </location>
</feature>
<dbReference type="Proteomes" id="UP000243499">
    <property type="component" value="Chromosome 5"/>
</dbReference>
<evidence type="ECO:0000313" key="2">
    <source>
        <dbReference type="EMBL" id="PVH37839.1"/>
    </source>
</evidence>
<proteinExistence type="predicted"/>
<dbReference type="AlphaFoldDB" id="A0A2T8IJK2"/>
<dbReference type="EMBL" id="CM008050">
    <property type="protein sequence ID" value="PVH37839.1"/>
    <property type="molecule type" value="Genomic_DNA"/>
</dbReference>
<gene>
    <name evidence="2" type="ORF">PAHAL_5G102000</name>
</gene>
<reference evidence="2" key="1">
    <citation type="submission" date="2018-04" db="EMBL/GenBank/DDBJ databases">
        <title>WGS assembly of Panicum hallii.</title>
        <authorList>
            <person name="Lovell J."/>
            <person name="Jenkins J."/>
            <person name="Lowry D."/>
            <person name="Mamidi S."/>
            <person name="Sreedasyam A."/>
            <person name="Weng X."/>
            <person name="Barry K."/>
            <person name="Bonette J."/>
            <person name="Campitelli B."/>
            <person name="Daum C."/>
            <person name="Gordon S."/>
            <person name="Gould B."/>
            <person name="Lipzen A."/>
            <person name="Macqueen A."/>
            <person name="Palacio-Mejia J."/>
            <person name="Plott C."/>
            <person name="Shakirov E."/>
            <person name="Shu S."/>
            <person name="Yoshinaga Y."/>
            <person name="Zane M."/>
            <person name="Rokhsar D."/>
            <person name="Grimwood J."/>
            <person name="Schmutz J."/>
            <person name="Juenger T."/>
        </authorList>
    </citation>
    <scope>NUCLEOTIDE SEQUENCE [LARGE SCALE GENOMIC DNA]</scope>
    <source>
        <strain evidence="2">FIL2</strain>
    </source>
</reference>
<dbReference type="Gramene" id="PVH37839">
    <property type="protein sequence ID" value="PVH37839"/>
    <property type="gene ID" value="PAHAL_5G102000"/>
</dbReference>
<organism evidence="2">
    <name type="scientific">Panicum hallii</name>
    <dbReference type="NCBI Taxonomy" id="206008"/>
    <lineage>
        <taxon>Eukaryota</taxon>
        <taxon>Viridiplantae</taxon>
        <taxon>Streptophyta</taxon>
        <taxon>Embryophyta</taxon>
        <taxon>Tracheophyta</taxon>
        <taxon>Spermatophyta</taxon>
        <taxon>Magnoliopsida</taxon>
        <taxon>Liliopsida</taxon>
        <taxon>Poales</taxon>
        <taxon>Poaceae</taxon>
        <taxon>PACMAD clade</taxon>
        <taxon>Panicoideae</taxon>
        <taxon>Panicodae</taxon>
        <taxon>Paniceae</taxon>
        <taxon>Panicinae</taxon>
        <taxon>Panicum</taxon>
        <taxon>Panicum sect. Panicum</taxon>
    </lineage>
</organism>
<accession>A0A2T8IJK2</accession>
<name>A0A2T8IJK2_9POAL</name>
<sequence>MSPLPLHRGHMPRILPSNVIPSHMQGHPPAVLAHSRRRRCAIQGFPRCIPARPSCARENLTLRTITSPSIRPFPFNHSILRFQNSPALAARTLPARRRRRLSAPLQLLLAPLLRAGVLPSSSPGGHNGGPRLHSHSNPPPSCCDSQEHSANLIRGRGQACLKAYRALVAPPPASPSDLLLNQQRFKLINNHGLKKGEVIEK</sequence>
<protein>
    <submittedName>
        <fullName evidence="2">Uncharacterized protein</fullName>
    </submittedName>
</protein>
<evidence type="ECO:0000256" key="1">
    <source>
        <dbReference type="SAM" id="MobiDB-lite"/>
    </source>
</evidence>